<accession>R0KWZ2</accession>
<dbReference type="Pfam" id="PF00435">
    <property type="entry name" value="Spectrin"/>
    <property type="match status" value="4"/>
</dbReference>
<dbReference type="Pfam" id="PF00307">
    <property type="entry name" value="CH"/>
    <property type="match status" value="2"/>
</dbReference>
<evidence type="ECO:0000256" key="2">
    <source>
        <dbReference type="ARBA" id="ARBA00023203"/>
    </source>
</evidence>
<dbReference type="Proteomes" id="UP000296049">
    <property type="component" value="Unassembled WGS sequence"/>
</dbReference>
<dbReference type="CDD" id="cd00176">
    <property type="entry name" value="SPEC"/>
    <property type="match status" value="2"/>
</dbReference>
<dbReference type="EMBL" id="KB745717">
    <property type="protein sequence ID" value="EOA93689.1"/>
    <property type="molecule type" value="Genomic_DNA"/>
</dbReference>
<dbReference type="AlphaFoldDB" id="R0KWZ2"/>
<reference evidence="5" key="1">
    <citation type="journal article" date="2013" name="Nat. Genet.">
        <title>The duck genome and transcriptome provide insight into an avian influenza virus reservoir species.</title>
        <authorList>
            <person name="Huang Y."/>
            <person name="Li Y."/>
            <person name="Burt D.W."/>
            <person name="Chen H."/>
            <person name="Zhang Y."/>
            <person name="Qian W."/>
            <person name="Kim H."/>
            <person name="Gan S."/>
            <person name="Zhao Y."/>
            <person name="Li J."/>
            <person name="Yi K."/>
            <person name="Feng H."/>
            <person name="Zhu P."/>
            <person name="Li B."/>
            <person name="Liu Q."/>
            <person name="Fairley S."/>
            <person name="Magor K.E."/>
            <person name="Du Z."/>
            <person name="Hu X."/>
            <person name="Goodman L."/>
            <person name="Tafer H."/>
            <person name="Vignal A."/>
            <person name="Lee T."/>
            <person name="Kim K.W."/>
            <person name="Sheng Z."/>
            <person name="An Y."/>
            <person name="Searle S."/>
            <person name="Herrero J."/>
            <person name="Groenen M.A."/>
            <person name="Crooijmans R.P."/>
            <person name="Faraut T."/>
            <person name="Cai Q."/>
            <person name="Webster R.G."/>
            <person name="Aldridge J.R."/>
            <person name="Warren W.C."/>
            <person name="Bartschat S."/>
            <person name="Kehr S."/>
            <person name="Marz M."/>
            <person name="Stadler P.F."/>
            <person name="Smith J."/>
            <person name="Kraus R.H."/>
            <person name="Zhao Y."/>
            <person name="Ren L."/>
            <person name="Fei J."/>
            <person name="Morisson M."/>
            <person name="Kaiser P."/>
            <person name="Griffin D.K."/>
            <person name="Rao M."/>
            <person name="Pitel F."/>
            <person name="Wang J."/>
            <person name="Li N."/>
        </authorList>
    </citation>
    <scope>NUCLEOTIDE SEQUENCE [LARGE SCALE GENOMIC DNA]</scope>
</reference>
<feature type="domain" description="Calponin-homology (CH)" evidence="3">
    <location>
        <begin position="103"/>
        <end position="208"/>
    </location>
</feature>
<evidence type="ECO:0000313" key="5">
    <source>
        <dbReference type="Proteomes" id="UP000296049"/>
    </source>
</evidence>
<proteinExistence type="predicted"/>
<dbReference type="SUPFAM" id="SSF46966">
    <property type="entry name" value="Spectrin repeat"/>
    <property type="match status" value="4"/>
</dbReference>
<evidence type="ECO:0000259" key="3">
    <source>
        <dbReference type="PROSITE" id="PS50021"/>
    </source>
</evidence>
<dbReference type="InterPro" id="IPR001715">
    <property type="entry name" value="CH_dom"/>
</dbReference>
<dbReference type="Gene3D" id="1.10.418.10">
    <property type="entry name" value="Calponin-like domain"/>
    <property type="match status" value="2"/>
</dbReference>
<dbReference type="SMART" id="SM00033">
    <property type="entry name" value="CH"/>
    <property type="match status" value="2"/>
</dbReference>
<dbReference type="PROSITE" id="PS50021">
    <property type="entry name" value="CH"/>
    <property type="match status" value="1"/>
</dbReference>
<dbReference type="PROSITE" id="PS00019">
    <property type="entry name" value="ACTININ_1"/>
    <property type="match status" value="1"/>
</dbReference>
<dbReference type="FunFam" id="1.10.418.10:FF:000001">
    <property type="entry name" value="Actinin alpha 1"/>
    <property type="match status" value="1"/>
</dbReference>
<dbReference type="InterPro" id="IPR002017">
    <property type="entry name" value="Spectrin_repeat"/>
</dbReference>
<dbReference type="GO" id="GO:0003779">
    <property type="term" value="F:actin binding"/>
    <property type="evidence" value="ECO:0007669"/>
    <property type="project" value="UniProtKB-KW"/>
</dbReference>
<dbReference type="SUPFAM" id="SSF47576">
    <property type="entry name" value="Calponin-homology domain, CH-domain"/>
    <property type="match status" value="1"/>
</dbReference>
<organism evidence="4 5">
    <name type="scientific">Anas platyrhynchos</name>
    <name type="common">Mallard</name>
    <name type="synonym">Anas boschas</name>
    <dbReference type="NCBI Taxonomy" id="8839"/>
    <lineage>
        <taxon>Eukaryota</taxon>
        <taxon>Metazoa</taxon>
        <taxon>Chordata</taxon>
        <taxon>Craniata</taxon>
        <taxon>Vertebrata</taxon>
        <taxon>Euteleostomi</taxon>
        <taxon>Archelosauria</taxon>
        <taxon>Archosauria</taxon>
        <taxon>Dinosauria</taxon>
        <taxon>Saurischia</taxon>
        <taxon>Theropoda</taxon>
        <taxon>Coelurosauria</taxon>
        <taxon>Aves</taxon>
        <taxon>Neognathae</taxon>
        <taxon>Galloanserae</taxon>
        <taxon>Anseriformes</taxon>
        <taxon>Anatidae</taxon>
        <taxon>Anatinae</taxon>
        <taxon>Anas</taxon>
    </lineage>
</organism>
<name>R0KWZ2_ANAPL</name>
<dbReference type="InterPro" id="IPR001589">
    <property type="entry name" value="Actinin_actin-bd_CS"/>
</dbReference>
<keyword evidence="5" id="KW-1185">Reference proteome</keyword>
<dbReference type="FunFam" id="1.20.58.60:FF:000145">
    <property type="entry name" value="Spectrin beta chain, non-erythrocytic"/>
    <property type="match status" value="1"/>
</dbReference>
<keyword evidence="1" id="KW-0677">Repeat</keyword>
<dbReference type="FunFam" id="1.20.58.60:FF:000277">
    <property type="entry name" value="Spectrin beta chain, non-erythrocytic"/>
    <property type="match status" value="1"/>
</dbReference>
<evidence type="ECO:0000256" key="1">
    <source>
        <dbReference type="ARBA" id="ARBA00022737"/>
    </source>
</evidence>
<evidence type="ECO:0000313" key="4">
    <source>
        <dbReference type="EMBL" id="EOA93689.1"/>
    </source>
</evidence>
<dbReference type="InterPro" id="IPR036872">
    <property type="entry name" value="CH_dom_sf"/>
</dbReference>
<dbReference type="Gene3D" id="1.20.58.60">
    <property type="match status" value="3"/>
</dbReference>
<sequence>MDSEYEKDHIKKLQEQRMFMQKKTFTNWMNNVFFRNNVNVEIENIYIDLKDGIYLMKLLELLSGETLPRPNRGKMRVHFLENNSKAITFLKSKEEFGGRADHLFANEALLIWCQHKTASYPNVNVKDFSKSWSDGLAFNALIHAHRPDLIQYSSLRQDQPIKNLNNAFNVAEKVLGISKLLDAEDVAVPYPDERSIMTYVSLYYHYFSRMKQGQTIQKRLAKIVFLLKEIDDLKLLYEQMVSDLLKWIKQKVIELDDRNFPNSLQEMWLLMANFKTFRTVEKPPKYQEKGMIEAHLFNIRTKQRANNQRPYLPPEGRTLQDVEKHWIILEKAEHNRGKALQKEMLRLEKLEQLAQRFQKKAALRESYLEDMRKVIGKQDFWPESADRMEAASKKLEAIVADVLPRRERFTALAEMARVISQENYHSKDQIVKKQTSISKQWEDLLDQLQKRQRSLNTMQEILGLLRDIDAITEELKELQALVNSQDCGKQLLEVVDLLQKHNLVDSQISSYDDRLTHITQRTAEISKDSTVKPEVLYAKVQMLRQLYQNLIALSKTRKSQLEEALKLFEFFRDCKEEESWISEKWKLARTTTLGKDVSQITASIQKHKALEAECNSHRAICADVMRRGWELSQKNPAREDDILRQTDNLQKLWQQLQDEVANRKSRLQAAALIKQGKSARKSSGVTQSSERDLKQLNLAPPASQLGRGFEWFVPSGVLCLGVALN</sequence>
<dbReference type="InterPro" id="IPR018159">
    <property type="entry name" value="Spectrin/alpha-actinin"/>
</dbReference>
<dbReference type="PANTHER" id="PTHR11915">
    <property type="entry name" value="SPECTRIN/FILAMIN RELATED CYTOSKELETAL PROTEIN"/>
    <property type="match status" value="1"/>
</dbReference>
<gene>
    <name evidence="4" type="ORF">Anapl_15190</name>
</gene>
<keyword evidence="2" id="KW-0009">Actin-binding</keyword>
<dbReference type="SMART" id="SM00150">
    <property type="entry name" value="SPEC"/>
    <property type="match status" value="4"/>
</dbReference>
<protein>
    <submittedName>
        <fullName evidence="4">Spectrin beta chain, brain 4</fullName>
    </submittedName>
</protein>